<evidence type="ECO:0000313" key="9">
    <source>
        <dbReference type="Proteomes" id="UP001199528"/>
    </source>
</evidence>
<dbReference type="Pfam" id="PF00959">
    <property type="entry name" value="Phage_lysozyme"/>
    <property type="match status" value="1"/>
</dbReference>
<evidence type="ECO:0000256" key="1">
    <source>
        <dbReference type="ARBA" id="ARBA00000632"/>
    </source>
</evidence>
<dbReference type="GO" id="GO:0042742">
    <property type="term" value="P:defense response to bacterium"/>
    <property type="evidence" value="ECO:0007669"/>
    <property type="project" value="UniProtKB-KW"/>
</dbReference>
<keyword evidence="3 7" id="KW-0081">Bacteriolytic enzyme</keyword>
<dbReference type="GO" id="GO:0003796">
    <property type="term" value="F:lysozyme activity"/>
    <property type="evidence" value="ECO:0007669"/>
    <property type="project" value="UniProtKB-EC"/>
</dbReference>
<accession>A0AAJ6NM13</accession>
<reference evidence="8" key="1">
    <citation type="journal article" date="2022" name="Front Environ Sci">
        <title>Complete genome sequence analysis of a novel alkane-degrading bacterial strain, Acinetobacter vivianii KJ-1, and its diesel degradation ability.</title>
        <authorList>
            <person name="Zhang Y."/>
            <person name="Song F."/>
            <person name="Wang J."/>
            <person name="Zhao Q."/>
            <person name="Zheng L."/>
            <person name="Wang Z."/>
            <person name="Zhang X."/>
            <person name="Gao Y."/>
            <person name="Chen G."/>
            <person name="Huang Y."/>
        </authorList>
    </citation>
    <scope>NUCLEOTIDE SEQUENCE</scope>
    <source>
        <strain evidence="8">KJ-1</strain>
    </source>
</reference>
<dbReference type="PANTHER" id="PTHR38107">
    <property type="match status" value="1"/>
</dbReference>
<dbReference type="InterPro" id="IPR002196">
    <property type="entry name" value="Glyco_hydro_24"/>
</dbReference>
<evidence type="ECO:0000256" key="4">
    <source>
        <dbReference type="ARBA" id="ARBA00022801"/>
    </source>
</evidence>
<dbReference type="Proteomes" id="UP001199528">
    <property type="component" value="Chromosome"/>
</dbReference>
<dbReference type="HAMAP" id="MF_04110">
    <property type="entry name" value="ENDOLYSIN_T4"/>
    <property type="match status" value="1"/>
</dbReference>
<name>A0AAJ6NM13_9GAMM</name>
<organism evidence="8 9">
    <name type="scientific">Acinetobacter vivianii</name>
    <dbReference type="NCBI Taxonomy" id="1776742"/>
    <lineage>
        <taxon>Bacteria</taxon>
        <taxon>Pseudomonadati</taxon>
        <taxon>Pseudomonadota</taxon>
        <taxon>Gammaproteobacteria</taxon>
        <taxon>Moraxellales</taxon>
        <taxon>Moraxellaceae</taxon>
        <taxon>Acinetobacter</taxon>
    </lineage>
</organism>
<dbReference type="InterPro" id="IPR023347">
    <property type="entry name" value="Lysozyme_dom_sf"/>
</dbReference>
<dbReference type="InterPro" id="IPR034690">
    <property type="entry name" value="Endolysin_T4_type"/>
</dbReference>
<dbReference type="RefSeq" id="WP_272656058.1">
    <property type="nucleotide sequence ID" value="NZ_CP085083.1"/>
</dbReference>
<proteinExistence type="inferred from homology"/>
<comment type="similarity">
    <text evidence="7">Belongs to the glycosyl hydrolase 24 family.</text>
</comment>
<sequence>MKTFFDYLHRIIGSKSFSYQDRSANKDSNIATAVDIDDAIGVAVDSDDYERSISKAGINLITSFEDLKLDAYDDGTGTWTIGFGTTVYPDGIRVQQGDHCTVEQAKSFFQHDLRRFQKAVNKAVLVTLSQNQFDALVSLSYNIGQNAFKNSTLLKYLNTEDYQAAADQFLVWNKGGGQILKGLVRRREVERTLFLK</sequence>
<dbReference type="InterPro" id="IPR033907">
    <property type="entry name" value="Endolysin_autolysin"/>
</dbReference>
<gene>
    <name evidence="8" type="ORF">LF296_08560</name>
</gene>
<dbReference type="CDD" id="cd00737">
    <property type="entry name" value="lyz_endolysin_autolysin"/>
    <property type="match status" value="1"/>
</dbReference>
<reference evidence="8" key="2">
    <citation type="submission" date="2023-02" db="EMBL/GenBank/DDBJ databases">
        <authorList>
            <person name="Huang Y."/>
            <person name="Zhang Y."/>
            <person name="Zhang T."/>
            <person name="Wang J."/>
        </authorList>
    </citation>
    <scope>NUCLEOTIDE SEQUENCE</scope>
    <source>
        <strain evidence="8">KJ-1</strain>
    </source>
</reference>
<dbReference type="SUPFAM" id="SSF53955">
    <property type="entry name" value="Lysozyme-like"/>
    <property type="match status" value="1"/>
</dbReference>
<dbReference type="GO" id="GO:0031640">
    <property type="term" value="P:killing of cells of another organism"/>
    <property type="evidence" value="ECO:0007669"/>
    <property type="project" value="UniProtKB-KW"/>
</dbReference>
<dbReference type="KEGG" id="aviv:LF296_08560"/>
<evidence type="ECO:0000256" key="5">
    <source>
        <dbReference type="ARBA" id="ARBA00023200"/>
    </source>
</evidence>
<keyword evidence="4 7" id="KW-0378">Hydrolase</keyword>
<evidence type="ECO:0000313" key="8">
    <source>
        <dbReference type="EMBL" id="WDZ52815.1"/>
    </source>
</evidence>
<evidence type="ECO:0000256" key="6">
    <source>
        <dbReference type="ARBA" id="ARBA00023295"/>
    </source>
</evidence>
<dbReference type="Gene3D" id="1.10.530.40">
    <property type="match status" value="1"/>
</dbReference>
<protein>
    <recommendedName>
        <fullName evidence="7">Lysozyme</fullName>
        <ecNumber evidence="7">3.2.1.17</ecNumber>
    </recommendedName>
</protein>
<evidence type="ECO:0000256" key="2">
    <source>
        <dbReference type="ARBA" id="ARBA00022529"/>
    </source>
</evidence>
<keyword evidence="5" id="KW-1035">Host cytoplasm</keyword>
<evidence type="ECO:0000256" key="7">
    <source>
        <dbReference type="RuleBase" id="RU003788"/>
    </source>
</evidence>
<comment type="catalytic activity">
    <reaction evidence="1 7">
        <text>Hydrolysis of (1-&gt;4)-beta-linkages between N-acetylmuramic acid and N-acetyl-D-glucosamine residues in a peptidoglycan and between N-acetyl-D-glucosamine residues in chitodextrins.</text>
        <dbReference type="EC" id="3.2.1.17"/>
    </reaction>
</comment>
<dbReference type="EMBL" id="CP085083">
    <property type="protein sequence ID" value="WDZ52815.1"/>
    <property type="molecule type" value="Genomic_DNA"/>
</dbReference>
<keyword evidence="6 7" id="KW-0326">Glycosidase</keyword>
<dbReference type="PANTHER" id="PTHR38107:SF3">
    <property type="entry name" value="LYSOZYME RRRD-RELATED"/>
    <property type="match status" value="1"/>
</dbReference>
<dbReference type="InterPro" id="IPR023346">
    <property type="entry name" value="Lysozyme-like_dom_sf"/>
</dbReference>
<dbReference type="GO" id="GO:0016998">
    <property type="term" value="P:cell wall macromolecule catabolic process"/>
    <property type="evidence" value="ECO:0007669"/>
    <property type="project" value="InterPro"/>
</dbReference>
<dbReference type="InterPro" id="IPR051018">
    <property type="entry name" value="Bacteriophage_GH24"/>
</dbReference>
<dbReference type="EC" id="3.2.1.17" evidence="7"/>
<evidence type="ECO:0000256" key="3">
    <source>
        <dbReference type="ARBA" id="ARBA00022638"/>
    </source>
</evidence>
<dbReference type="GO" id="GO:0009253">
    <property type="term" value="P:peptidoglycan catabolic process"/>
    <property type="evidence" value="ECO:0007669"/>
    <property type="project" value="InterPro"/>
</dbReference>
<keyword evidence="2 7" id="KW-0929">Antimicrobial</keyword>
<dbReference type="AlphaFoldDB" id="A0AAJ6NM13"/>